<dbReference type="Proteomes" id="UP001219037">
    <property type="component" value="Chromosome"/>
</dbReference>
<dbReference type="Pfam" id="PF08808">
    <property type="entry name" value="RES"/>
    <property type="match status" value="1"/>
</dbReference>
<evidence type="ECO:0000313" key="3">
    <source>
        <dbReference type="Proteomes" id="UP001219037"/>
    </source>
</evidence>
<proteinExistence type="predicted"/>
<dbReference type="EMBL" id="CP121252">
    <property type="protein sequence ID" value="WFP15740.1"/>
    <property type="molecule type" value="Genomic_DNA"/>
</dbReference>
<reference evidence="2 3" key="1">
    <citation type="submission" date="2023-04" db="EMBL/GenBank/DDBJ databases">
        <title>Funneling lignin-derived compounds into biodiesel using alkali-halophilic Citricoccus sp. P2.</title>
        <authorList>
            <person name="Luo C.-B."/>
        </authorList>
    </citation>
    <scope>NUCLEOTIDE SEQUENCE [LARGE SCALE GENOMIC DNA]</scope>
    <source>
        <strain evidence="2 3">P2</strain>
    </source>
</reference>
<gene>
    <name evidence="2" type="ORF">P8192_10065</name>
</gene>
<protein>
    <submittedName>
        <fullName evidence="2">RES domain-containing protein</fullName>
    </submittedName>
</protein>
<keyword evidence="3" id="KW-1185">Reference proteome</keyword>
<feature type="domain" description="RES" evidence="1">
    <location>
        <begin position="16"/>
        <end position="160"/>
    </location>
</feature>
<evidence type="ECO:0000313" key="2">
    <source>
        <dbReference type="EMBL" id="WFP15740.1"/>
    </source>
</evidence>
<sequence length="172" mass="18660">MAENGSPFIDVAGTFYKAVDVQYAHAVLDGSHAAGRYSSPDEPTLYLSASIEGVETAMIKHAARAPKQSALLTFTVEAQRIVDLRDASAMARLGVDPQEAFGDWQAAVASGQIPTSWRVRRRLEARGAQGLIDPSRRRPGLWHLTLFAWNRKGAPSVKVHPGEKSAGEELSH</sequence>
<dbReference type="RefSeq" id="WP_278156728.1">
    <property type="nucleotide sequence ID" value="NZ_CP121252.1"/>
</dbReference>
<name>A0ABY8H3N5_9MICC</name>
<evidence type="ECO:0000259" key="1">
    <source>
        <dbReference type="Pfam" id="PF08808"/>
    </source>
</evidence>
<dbReference type="InterPro" id="IPR014914">
    <property type="entry name" value="RES_dom"/>
</dbReference>
<organism evidence="2 3">
    <name type="scientific">Citricoccus muralis</name>
    <dbReference type="NCBI Taxonomy" id="169134"/>
    <lineage>
        <taxon>Bacteria</taxon>
        <taxon>Bacillati</taxon>
        <taxon>Actinomycetota</taxon>
        <taxon>Actinomycetes</taxon>
        <taxon>Micrococcales</taxon>
        <taxon>Micrococcaceae</taxon>
        <taxon>Citricoccus</taxon>
    </lineage>
</organism>
<accession>A0ABY8H3N5</accession>